<feature type="region of interest" description="Disordered" evidence="1">
    <location>
        <begin position="102"/>
        <end position="127"/>
    </location>
</feature>
<name>A0A2V0QB97_PSESF</name>
<dbReference type="GO" id="GO:0016301">
    <property type="term" value="F:kinase activity"/>
    <property type="evidence" value="ECO:0007669"/>
    <property type="project" value="UniProtKB-KW"/>
</dbReference>
<proteinExistence type="predicted"/>
<organism evidence="2 3">
    <name type="scientific">Pseudomonas syringae pv. actinidiae</name>
    <dbReference type="NCBI Taxonomy" id="103796"/>
    <lineage>
        <taxon>Bacteria</taxon>
        <taxon>Pseudomonadati</taxon>
        <taxon>Pseudomonadota</taxon>
        <taxon>Gammaproteobacteria</taxon>
        <taxon>Pseudomonadales</taxon>
        <taxon>Pseudomonadaceae</taxon>
        <taxon>Pseudomonas</taxon>
        <taxon>Pseudomonas syringae</taxon>
    </lineage>
</organism>
<sequence>MMGTRQRPVAGARIEAEHFHVGLVVADIDLDLLIGPGNKERRSVAGDGDLAAQRQARSHTDQRLFGNADVDHALREALHEGADLGGGRRITDHRHQVQSFVDGRDKGVHHHAGKMLTRHDSTPPVLR</sequence>
<evidence type="ECO:0000313" key="2">
    <source>
        <dbReference type="EMBL" id="GBH09887.1"/>
    </source>
</evidence>
<reference evidence="2 3" key="1">
    <citation type="submission" date="2018-04" db="EMBL/GenBank/DDBJ databases">
        <title>Draft genome sequence of Pseudomonas syringae pv. actinidiae biovar 1 strains isolated from kiwifruit in Kagawa prefecture.</title>
        <authorList>
            <person name="Tabuchi M."/>
            <person name="Saito M."/>
            <person name="Fujiwara S."/>
            <person name="Sasa N."/>
            <person name="Akimitsu K."/>
            <person name="Gomi K."/>
            <person name="Konishi-Sugita S."/>
            <person name="Hamano K."/>
            <person name="Kataoka I."/>
        </authorList>
    </citation>
    <scope>NUCLEOTIDE SEQUENCE [LARGE SCALE GENOMIC DNA]</scope>
    <source>
        <strain evidence="2 3">MAFF212206</strain>
    </source>
</reference>
<evidence type="ECO:0000256" key="1">
    <source>
        <dbReference type="SAM" id="MobiDB-lite"/>
    </source>
</evidence>
<dbReference type="AlphaFoldDB" id="A0A2V0QB97"/>
<dbReference type="Proteomes" id="UP000247480">
    <property type="component" value="Unassembled WGS sequence"/>
</dbReference>
<accession>A0A2V0QB97</accession>
<protein>
    <submittedName>
        <fullName evidence="2">Signal transduction histidine kinase</fullName>
    </submittedName>
</protein>
<keyword evidence="2" id="KW-0808">Transferase</keyword>
<feature type="region of interest" description="Disordered" evidence="1">
    <location>
        <begin position="41"/>
        <end position="64"/>
    </location>
</feature>
<keyword evidence="2" id="KW-0418">Kinase</keyword>
<dbReference type="EMBL" id="BGJZ01000137">
    <property type="protein sequence ID" value="GBH09887.1"/>
    <property type="molecule type" value="Genomic_DNA"/>
</dbReference>
<evidence type="ECO:0000313" key="3">
    <source>
        <dbReference type="Proteomes" id="UP000247480"/>
    </source>
</evidence>
<comment type="caution">
    <text evidence="2">The sequence shown here is derived from an EMBL/GenBank/DDBJ whole genome shotgun (WGS) entry which is preliminary data.</text>
</comment>
<gene>
    <name evidence="2" type="ORF">KPSA1_03291</name>
</gene>